<sequence>MTPVNLPSLADQPVRPFESIPVIDISGLSGDADADSRARVASAIREACIQVGFFYVKNHGVDETVIPPVLDAARRFFDLSPEEKMKLKFRHKHDIEGYHLRTRIGYTHEAFEFLPRIDSVSHRSMPRLDLWPSEDLVPGFQEAMLQYQISDAIYGLGLKLFQAFALALNIPEDFFANKVTKAAAHVRVNHYPSQADDVAGPKPGIGEHTDALCFTILWQGETPALQVMNTSGEWIDAQPMPGTFVINIADQLSRWTNDIFKSTVHRVINKPGVRRISIVLFFGADEDVTVETLPSCVSDSRPARYEPLLAGDFLKLRQEQPQVPVRRDTDVLSLISALSDGLQNGQVSDITSTSQSLASLPTTIVAADNKSQIAIKAVTIITLSLDKNIDGNHLRDFIVNLEKCVPGVDKEIYRIMNAGTVAKLRASSSNGGVAVVLNQAELKLVVPEVSVDVGISV</sequence>
<dbReference type="InterPro" id="IPR050231">
    <property type="entry name" value="Iron_ascorbate_oxido_reductase"/>
</dbReference>
<dbReference type="PRINTS" id="PR00682">
    <property type="entry name" value="IPNSYNTHASE"/>
</dbReference>
<keyword evidence="1" id="KW-0408">Iron</keyword>
<dbReference type="GO" id="GO:0016491">
    <property type="term" value="F:oxidoreductase activity"/>
    <property type="evidence" value="ECO:0007669"/>
    <property type="project" value="UniProtKB-KW"/>
</dbReference>
<dbReference type="PANTHER" id="PTHR47990">
    <property type="entry name" value="2-OXOGLUTARATE (2OG) AND FE(II)-DEPENDENT OXYGENASE SUPERFAMILY PROTEIN-RELATED"/>
    <property type="match status" value="1"/>
</dbReference>
<dbReference type="Gene3D" id="2.60.120.330">
    <property type="entry name" value="B-lactam Antibiotic, Isopenicillin N Synthase, Chain"/>
    <property type="match status" value="1"/>
</dbReference>
<dbReference type="Proteomes" id="UP000663841">
    <property type="component" value="Unassembled WGS sequence"/>
</dbReference>
<dbReference type="Pfam" id="PF03171">
    <property type="entry name" value="2OG-FeII_Oxy"/>
    <property type="match status" value="1"/>
</dbReference>
<dbReference type="InterPro" id="IPR005123">
    <property type="entry name" value="Oxoglu/Fe-dep_dioxygenase_dom"/>
</dbReference>
<comment type="caution">
    <text evidence="3">The sequence shown here is derived from an EMBL/GenBank/DDBJ whole genome shotgun (WGS) entry which is preliminary data.</text>
</comment>
<dbReference type="Pfam" id="PF14226">
    <property type="entry name" value="DIOX_N"/>
    <property type="match status" value="1"/>
</dbReference>
<dbReference type="InterPro" id="IPR027443">
    <property type="entry name" value="IPNS-like_sf"/>
</dbReference>
<dbReference type="EMBL" id="CAJMWW010000646">
    <property type="protein sequence ID" value="CAE6478910.1"/>
    <property type="molecule type" value="Genomic_DNA"/>
</dbReference>
<accession>A0A8H3H3S8</accession>
<evidence type="ECO:0000256" key="1">
    <source>
        <dbReference type="RuleBase" id="RU003682"/>
    </source>
</evidence>
<name>A0A8H3H3S8_9AGAM</name>
<keyword evidence="1" id="KW-0479">Metal-binding</keyword>
<comment type="similarity">
    <text evidence="1">Belongs to the iron/ascorbate-dependent oxidoreductase family.</text>
</comment>
<proteinExistence type="inferred from homology"/>
<dbReference type="InterPro" id="IPR044861">
    <property type="entry name" value="IPNS-like_FE2OG_OXY"/>
</dbReference>
<protein>
    <recommendedName>
        <fullName evidence="2">Fe2OG dioxygenase domain-containing protein</fullName>
    </recommendedName>
</protein>
<dbReference type="InterPro" id="IPR026992">
    <property type="entry name" value="DIOX_N"/>
</dbReference>
<organism evidence="3 4">
    <name type="scientific">Rhizoctonia solani</name>
    <dbReference type="NCBI Taxonomy" id="456999"/>
    <lineage>
        <taxon>Eukaryota</taxon>
        <taxon>Fungi</taxon>
        <taxon>Dikarya</taxon>
        <taxon>Basidiomycota</taxon>
        <taxon>Agaricomycotina</taxon>
        <taxon>Agaricomycetes</taxon>
        <taxon>Cantharellales</taxon>
        <taxon>Ceratobasidiaceae</taxon>
        <taxon>Rhizoctonia</taxon>
    </lineage>
</organism>
<evidence type="ECO:0000313" key="3">
    <source>
        <dbReference type="EMBL" id="CAE6478910.1"/>
    </source>
</evidence>
<keyword evidence="1" id="KW-0560">Oxidoreductase</keyword>
<evidence type="ECO:0000313" key="4">
    <source>
        <dbReference type="Proteomes" id="UP000663841"/>
    </source>
</evidence>
<dbReference type="PROSITE" id="PS51471">
    <property type="entry name" value="FE2OG_OXY"/>
    <property type="match status" value="1"/>
</dbReference>
<dbReference type="AlphaFoldDB" id="A0A8H3H3S8"/>
<gene>
    <name evidence="3" type="ORF">RDB_LOCUS201628</name>
</gene>
<reference evidence="3" key="1">
    <citation type="submission" date="2021-01" db="EMBL/GenBank/DDBJ databases">
        <authorList>
            <person name="Kaushik A."/>
        </authorList>
    </citation>
    <scope>NUCLEOTIDE SEQUENCE</scope>
    <source>
        <strain evidence="3">AG3-T5</strain>
    </source>
</reference>
<evidence type="ECO:0000259" key="2">
    <source>
        <dbReference type="PROSITE" id="PS51471"/>
    </source>
</evidence>
<feature type="domain" description="Fe2OG dioxygenase" evidence="2">
    <location>
        <begin position="182"/>
        <end position="284"/>
    </location>
</feature>
<dbReference type="SUPFAM" id="SSF51197">
    <property type="entry name" value="Clavaminate synthase-like"/>
    <property type="match status" value="1"/>
</dbReference>
<dbReference type="GO" id="GO:0046872">
    <property type="term" value="F:metal ion binding"/>
    <property type="evidence" value="ECO:0007669"/>
    <property type="project" value="UniProtKB-KW"/>
</dbReference>